<organism evidence="1 2">
    <name type="scientific">Psychroserpens burtonensis</name>
    <dbReference type="NCBI Taxonomy" id="49278"/>
    <lineage>
        <taxon>Bacteria</taxon>
        <taxon>Pseudomonadati</taxon>
        <taxon>Bacteroidota</taxon>
        <taxon>Flavobacteriia</taxon>
        <taxon>Flavobacteriales</taxon>
        <taxon>Flavobacteriaceae</taxon>
        <taxon>Psychroserpens</taxon>
    </lineage>
</organism>
<dbReference type="PROSITE" id="PS51257">
    <property type="entry name" value="PROKAR_LIPOPROTEIN"/>
    <property type="match status" value="1"/>
</dbReference>
<dbReference type="AlphaFoldDB" id="A0A5C7BBG8"/>
<sequence>MKLLKVTCIVLVLFVFSCKDNTPQPNPAFASLDLKRGEILLCGTPQFGHVSFAIDCNSNRRELVEAKTYIKRAI</sequence>
<reference evidence="1 2" key="1">
    <citation type="submission" date="2019-08" db="EMBL/GenBank/DDBJ databases">
        <title>Genome of Psychroserpens burtonensis ACAM 167.</title>
        <authorList>
            <person name="Bowman J.P."/>
        </authorList>
    </citation>
    <scope>NUCLEOTIDE SEQUENCE [LARGE SCALE GENOMIC DNA]</scope>
    <source>
        <strain evidence="1 2">ACAM 167</strain>
    </source>
</reference>
<dbReference type="OrthoDB" id="9778494at2"/>
<gene>
    <name evidence="1" type="ORF">ES692_01675</name>
</gene>
<dbReference type="RefSeq" id="WP_028873411.1">
    <property type="nucleotide sequence ID" value="NZ_VOSB01000002.1"/>
</dbReference>
<proteinExistence type="predicted"/>
<protein>
    <submittedName>
        <fullName evidence="1">Uncharacterized protein</fullName>
    </submittedName>
</protein>
<accession>A0A5C7BBG8</accession>
<comment type="caution">
    <text evidence="1">The sequence shown here is derived from an EMBL/GenBank/DDBJ whole genome shotgun (WGS) entry which is preliminary data.</text>
</comment>
<keyword evidence="2" id="KW-1185">Reference proteome</keyword>
<dbReference type="STRING" id="1123037.GCA_000425305_00504"/>
<dbReference type="EMBL" id="VOSB01000002">
    <property type="protein sequence ID" value="TXE19994.1"/>
    <property type="molecule type" value="Genomic_DNA"/>
</dbReference>
<evidence type="ECO:0000313" key="2">
    <source>
        <dbReference type="Proteomes" id="UP000321938"/>
    </source>
</evidence>
<name>A0A5C7BBG8_9FLAO</name>
<dbReference type="Proteomes" id="UP000321938">
    <property type="component" value="Unassembled WGS sequence"/>
</dbReference>
<evidence type="ECO:0000313" key="1">
    <source>
        <dbReference type="EMBL" id="TXE19994.1"/>
    </source>
</evidence>